<dbReference type="GO" id="GO:0031966">
    <property type="term" value="C:mitochondrial membrane"/>
    <property type="evidence" value="ECO:0007669"/>
    <property type="project" value="UniProtKB-SubCell"/>
</dbReference>
<dbReference type="GO" id="GO:0097250">
    <property type="term" value="P:mitochondrial respirasome assembly"/>
    <property type="evidence" value="ECO:0007669"/>
    <property type="project" value="TreeGrafter"/>
</dbReference>
<evidence type="ECO:0000256" key="7">
    <source>
        <dbReference type="SAM" id="Phobius"/>
    </source>
</evidence>
<keyword evidence="4" id="KW-0496">Mitochondrion</keyword>
<evidence type="ECO:0000256" key="4">
    <source>
        <dbReference type="ARBA" id="ARBA00023128"/>
    </source>
</evidence>
<comment type="subcellular location">
    <subcellularLocation>
        <location evidence="1">Mitochondrion membrane</location>
    </subcellularLocation>
</comment>
<evidence type="ECO:0000256" key="1">
    <source>
        <dbReference type="ARBA" id="ARBA00004325"/>
    </source>
</evidence>
<evidence type="ECO:0000256" key="6">
    <source>
        <dbReference type="SAM" id="MobiDB-lite"/>
    </source>
</evidence>
<evidence type="ECO:0000256" key="5">
    <source>
        <dbReference type="ARBA" id="ARBA00023136"/>
    </source>
</evidence>
<dbReference type="AlphaFoldDB" id="A0AAW0FG46"/>
<dbReference type="Gene3D" id="6.10.140.1320">
    <property type="match status" value="1"/>
</dbReference>
<keyword evidence="10" id="KW-1185">Reference proteome</keyword>
<protein>
    <recommendedName>
        <fullName evidence="8">HIG1 domain-containing protein</fullName>
    </recommendedName>
</protein>
<feature type="domain" description="HIG1" evidence="8">
    <location>
        <begin position="1"/>
        <end position="95"/>
    </location>
</feature>
<feature type="compositionally biased region" description="Low complexity" evidence="6">
    <location>
        <begin position="130"/>
        <end position="140"/>
    </location>
</feature>
<dbReference type="InterPro" id="IPR007667">
    <property type="entry name" value="Hypoxia_induced_domain"/>
</dbReference>
<accession>A0AAW0FG46</accession>
<evidence type="ECO:0000256" key="2">
    <source>
        <dbReference type="ARBA" id="ARBA00022692"/>
    </source>
</evidence>
<reference evidence="9 10" key="1">
    <citation type="submission" date="2022-09" db="EMBL/GenBank/DDBJ databases">
        <authorList>
            <person name="Palmer J.M."/>
        </authorList>
    </citation>
    <scope>NUCLEOTIDE SEQUENCE [LARGE SCALE GENOMIC DNA]</scope>
    <source>
        <strain evidence="9 10">DSM 7382</strain>
    </source>
</reference>
<dbReference type="PROSITE" id="PS51503">
    <property type="entry name" value="HIG1"/>
    <property type="match status" value="1"/>
</dbReference>
<gene>
    <name evidence="9" type="ORF">QCA50_019006</name>
</gene>
<dbReference type="PANTHER" id="PTHR12297:SF3">
    <property type="entry name" value="HIG1 DOMAIN FAMILY MEMBER 1A"/>
    <property type="match status" value="1"/>
</dbReference>
<feature type="transmembrane region" description="Helical" evidence="7">
    <location>
        <begin position="32"/>
        <end position="49"/>
    </location>
</feature>
<keyword evidence="2 7" id="KW-0812">Transmembrane</keyword>
<comment type="caution">
    <text evidence="9">The sequence shown here is derived from an EMBL/GenBank/DDBJ whole genome shotgun (WGS) entry which is preliminary data.</text>
</comment>
<organism evidence="9 10">
    <name type="scientific">Cerrena zonata</name>
    <dbReference type="NCBI Taxonomy" id="2478898"/>
    <lineage>
        <taxon>Eukaryota</taxon>
        <taxon>Fungi</taxon>
        <taxon>Dikarya</taxon>
        <taxon>Basidiomycota</taxon>
        <taxon>Agaricomycotina</taxon>
        <taxon>Agaricomycetes</taxon>
        <taxon>Polyporales</taxon>
        <taxon>Cerrenaceae</taxon>
        <taxon>Cerrena</taxon>
    </lineage>
</organism>
<dbReference type="InterPro" id="IPR050355">
    <property type="entry name" value="RCF1"/>
</dbReference>
<keyword evidence="3 7" id="KW-1133">Transmembrane helix</keyword>
<evidence type="ECO:0000313" key="10">
    <source>
        <dbReference type="Proteomes" id="UP001385951"/>
    </source>
</evidence>
<feature type="transmembrane region" description="Helical" evidence="7">
    <location>
        <begin position="61"/>
        <end position="84"/>
    </location>
</feature>
<sequence>MSVQNIGTSGRVKQPGESFISMVSRKSKENPLVPLGTVATCFALFMAFQNTRRGNSKTMNYWLRARIGAQFFTVVALVGGTYYINNQNSAKKAQEEAEAAAEREREKLAFEERLKAAEEAHRLEEEAAKARSVSSSSSNGRGWGWFGRS</sequence>
<evidence type="ECO:0000259" key="8">
    <source>
        <dbReference type="PROSITE" id="PS51503"/>
    </source>
</evidence>
<feature type="region of interest" description="Disordered" evidence="6">
    <location>
        <begin position="125"/>
        <end position="149"/>
    </location>
</feature>
<evidence type="ECO:0000256" key="3">
    <source>
        <dbReference type="ARBA" id="ARBA00022989"/>
    </source>
</evidence>
<dbReference type="Proteomes" id="UP001385951">
    <property type="component" value="Unassembled WGS sequence"/>
</dbReference>
<dbReference type="Pfam" id="PF04588">
    <property type="entry name" value="HIG_1_N"/>
    <property type="match status" value="1"/>
</dbReference>
<name>A0AAW0FG46_9APHY</name>
<dbReference type="PANTHER" id="PTHR12297">
    <property type="entry name" value="HYPOXIA-INDUCBILE GENE 1 HIG1 -RELATED"/>
    <property type="match status" value="1"/>
</dbReference>
<proteinExistence type="predicted"/>
<keyword evidence="5 7" id="KW-0472">Membrane</keyword>
<evidence type="ECO:0000313" key="9">
    <source>
        <dbReference type="EMBL" id="KAK7678065.1"/>
    </source>
</evidence>
<dbReference type="EMBL" id="JASBNA010000078">
    <property type="protein sequence ID" value="KAK7678065.1"/>
    <property type="molecule type" value="Genomic_DNA"/>
</dbReference>